<evidence type="ECO:0000313" key="7">
    <source>
        <dbReference type="Proteomes" id="UP000660680"/>
    </source>
</evidence>
<gene>
    <name evidence="6" type="ORF">GCM10010171_37900</name>
</gene>
<dbReference type="SUPFAM" id="SSF48498">
    <property type="entry name" value="Tetracyclin repressor-like, C-terminal domain"/>
    <property type="match status" value="1"/>
</dbReference>
<protein>
    <submittedName>
        <fullName evidence="6">TetR family transcriptional regulator</fullName>
    </submittedName>
</protein>
<evidence type="ECO:0000256" key="2">
    <source>
        <dbReference type="ARBA" id="ARBA00023125"/>
    </source>
</evidence>
<dbReference type="InterPro" id="IPR009057">
    <property type="entry name" value="Homeodomain-like_sf"/>
</dbReference>
<keyword evidence="2 4" id="KW-0238">DNA-binding</keyword>
<dbReference type="AlphaFoldDB" id="A0A918GHW6"/>
<dbReference type="Gene3D" id="1.10.357.10">
    <property type="entry name" value="Tetracycline Repressor, domain 2"/>
    <property type="match status" value="1"/>
</dbReference>
<dbReference type="GO" id="GO:0045892">
    <property type="term" value="P:negative regulation of DNA-templated transcription"/>
    <property type="evidence" value="ECO:0007669"/>
    <property type="project" value="InterPro"/>
</dbReference>
<evidence type="ECO:0000256" key="4">
    <source>
        <dbReference type="PROSITE-ProRule" id="PRU00335"/>
    </source>
</evidence>
<dbReference type="InterPro" id="IPR050109">
    <property type="entry name" value="HTH-type_TetR-like_transc_reg"/>
</dbReference>
<feature type="domain" description="HTH tetR-type" evidence="5">
    <location>
        <begin position="6"/>
        <end position="66"/>
    </location>
</feature>
<dbReference type="PANTHER" id="PTHR30055">
    <property type="entry name" value="HTH-TYPE TRANSCRIPTIONAL REGULATOR RUTR"/>
    <property type="match status" value="1"/>
</dbReference>
<dbReference type="Proteomes" id="UP000660680">
    <property type="component" value="Unassembled WGS sequence"/>
</dbReference>
<evidence type="ECO:0000313" key="6">
    <source>
        <dbReference type="EMBL" id="GGS39277.1"/>
    </source>
</evidence>
<evidence type="ECO:0000256" key="3">
    <source>
        <dbReference type="ARBA" id="ARBA00023163"/>
    </source>
</evidence>
<name>A0A918GHW6_9PSEU</name>
<keyword evidence="1" id="KW-0805">Transcription regulation</keyword>
<keyword evidence="7" id="KW-1185">Reference proteome</keyword>
<keyword evidence="3" id="KW-0804">Transcription</keyword>
<dbReference type="RefSeq" id="WP_229787023.1">
    <property type="nucleotide sequence ID" value="NZ_BMRB01000002.1"/>
</dbReference>
<feature type="DNA-binding region" description="H-T-H motif" evidence="4">
    <location>
        <begin position="29"/>
        <end position="48"/>
    </location>
</feature>
<dbReference type="InterPro" id="IPR001647">
    <property type="entry name" value="HTH_TetR"/>
</dbReference>
<evidence type="ECO:0000259" key="5">
    <source>
        <dbReference type="PROSITE" id="PS50977"/>
    </source>
</evidence>
<organism evidence="6 7">
    <name type="scientific">Actinokineospora fastidiosa</name>
    <dbReference type="NCBI Taxonomy" id="1816"/>
    <lineage>
        <taxon>Bacteria</taxon>
        <taxon>Bacillati</taxon>
        <taxon>Actinomycetota</taxon>
        <taxon>Actinomycetes</taxon>
        <taxon>Pseudonocardiales</taxon>
        <taxon>Pseudonocardiaceae</taxon>
        <taxon>Actinokineospora</taxon>
    </lineage>
</organism>
<reference evidence="6" key="1">
    <citation type="journal article" date="2014" name="Int. J. Syst. Evol. Microbiol.">
        <title>Complete genome sequence of Corynebacterium casei LMG S-19264T (=DSM 44701T), isolated from a smear-ripened cheese.</title>
        <authorList>
            <consortium name="US DOE Joint Genome Institute (JGI-PGF)"/>
            <person name="Walter F."/>
            <person name="Albersmeier A."/>
            <person name="Kalinowski J."/>
            <person name="Ruckert C."/>
        </authorList>
    </citation>
    <scope>NUCLEOTIDE SEQUENCE</scope>
    <source>
        <strain evidence="6">JCM 3276</strain>
    </source>
</reference>
<proteinExistence type="predicted"/>
<dbReference type="Pfam" id="PF02909">
    <property type="entry name" value="TetR_C_1"/>
    <property type="match status" value="1"/>
</dbReference>
<accession>A0A918GHW6</accession>
<dbReference type="InterPro" id="IPR004111">
    <property type="entry name" value="Repressor_TetR_C"/>
</dbReference>
<dbReference type="SUPFAM" id="SSF46689">
    <property type="entry name" value="Homeodomain-like"/>
    <property type="match status" value="1"/>
</dbReference>
<dbReference type="PROSITE" id="PS50977">
    <property type="entry name" value="HTH_TETR_2"/>
    <property type="match status" value="1"/>
</dbReference>
<dbReference type="GO" id="GO:0000976">
    <property type="term" value="F:transcription cis-regulatory region binding"/>
    <property type="evidence" value="ECO:0007669"/>
    <property type="project" value="TreeGrafter"/>
</dbReference>
<dbReference type="PANTHER" id="PTHR30055:SF151">
    <property type="entry name" value="TRANSCRIPTIONAL REGULATORY PROTEIN"/>
    <property type="match status" value="1"/>
</dbReference>
<dbReference type="Pfam" id="PF00440">
    <property type="entry name" value="TetR_N"/>
    <property type="match status" value="1"/>
</dbReference>
<dbReference type="InterPro" id="IPR036271">
    <property type="entry name" value="Tet_transcr_reg_TetR-rel_C_sf"/>
</dbReference>
<dbReference type="GO" id="GO:0003700">
    <property type="term" value="F:DNA-binding transcription factor activity"/>
    <property type="evidence" value="ECO:0007669"/>
    <property type="project" value="TreeGrafter"/>
</dbReference>
<comment type="caution">
    <text evidence="6">The sequence shown here is derived from an EMBL/GenBank/DDBJ whole genome shotgun (WGS) entry which is preliminary data.</text>
</comment>
<reference evidence="6" key="2">
    <citation type="submission" date="2020-09" db="EMBL/GenBank/DDBJ databases">
        <authorList>
            <person name="Sun Q."/>
            <person name="Ohkuma M."/>
        </authorList>
    </citation>
    <scope>NUCLEOTIDE SEQUENCE</scope>
    <source>
        <strain evidence="6">JCM 3276</strain>
    </source>
</reference>
<dbReference type="EMBL" id="BMRB01000002">
    <property type="protein sequence ID" value="GGS39277.1"/>
    <property type="molecule type" value="Genomic_DNA"/>
</dbReference>
<sequence length="202" mass="21458">MGRRAKFSRAEIEDAAIAVVDEHGLGGLTMRAVATRVGTGPMTLYNYVDDRTGLDALVVDGVLRDITIPPATDDWRADLRAIATEVWQAVRRHPNAIPLVLARRSHSPVFLDVAEALVAALARSGRTGASLLAAFRAVTTLATAFAQTELGADRDSTIGRFRALPADRYPRLLDLAGAAQASTPEAEFDAAVTALLDGLGQL</sequence>
<evidence type="ECO:0000256" key="1">
    <source>
        <dbReference type="ARBA" id="ARBA00023015"/>
    </source>
</evidence>